<dbReference type="Proteomes" id="UP001187192">
    <property type="component" value="Unassembled WGS sequence"/>
</dbReference>
<protein>
    <submittedName>
        <fullName evidence="1">Uncharacterized protein</fullName>
    </submittedName>
</protein>
<sequence>MRRFRVKHYRRLGRSRHDDPRVVDTKARAHLSSKFQPWIWLFYKFLAASCGIRALATFRWQLPAIEESSLVAGLQTISPTSLDLPHKRRFLVITTTRAWAAVRAAVWGAE</sequence>
<proteinExistence type="predicted"/>
<keyword evidence="2" id="KW-1185">Reference proteome</keyword>
<dbReference type="AlphaFoldDB" id="A0AA88ADH4"/>
<organism evidence="1 2">
    <name type="scientific">Ficus carica</name>
    <name type="common">Common fig</name>
    <dbReference type="NCBI Taxonomy" id="3494"/>
    <lineage>
        <taxon>Eukaryota</taxon>
        <taxon>Viridiplantae</taxon>
        <taxon>Streptophyta</taxon>
        <taxon>Embryophyta</taxon>
        <taxon>Tracheophyta</taxon>
        <taxon>Spermatophyta</taxon>
        <taxon>Magnoliopsida</taxon>
        <taxon>eudicotyledons</taxon>
        <taxon>Gunneridae</taxon>
        <taxon>Pentapetalae</taxon>
        <taxon>rosids</taxon>
        <taxon>fabids</taxon>
        <taxon>Rosales</taxon>
        <taxon>Moraceae</taxon>
        <taxon>Ficeae</taxon>
        <taxon>Ficus</taxon>
    </lineage>
</organism>
<evidence type="ECO:0000313" key="1">
    <source>
        <dbReference type="EMBL" id="GMN51182.1"/>
    </source>
</evidence>
<name>A0AA88ADH4_FICCA</name>
<reference evidence="1" key="1">
    <citation type="submission" date="2023-07" db="EMBL/GenBank/DDBJ databases">
        <title>draft genome sequence of fig (Ficus carica).</title>
        <authorList>
            <person name="Takahashi T."/>
            <person name="Nishimura K."/>
        </authorList>
    </citation>
    <scope>NUCLEOTIDE SEQUENCE</scope>
</reference>
<accession>A0AA88ADH4</accession>
<comment type="caution">
    <text evidence="1">The sequence shown here is derived from an EMBL/GenBank/DDBJ whole genome shotgun (WGS) entry which is preliminary data.</text>
</comment>
<evidence type="ECO:0000313" key="2">
    <source>
        <dbReference type="Proteomes" id="UP001187192"/>
    </source>
</evidence>
<gene>
    <name evidence="1" type="ORF">TIFTF001_020335</name>
</gene>
<dbReference type="EMBL" id="BTGU01000036">
    <property type="protein sequence ID" value="GMN51182.1"/>
    <property type="molecule type" value="Genomic_DNA"/>
</dbReference>